<reference evidence="1 2" key="1">
    <citation type="submission" date="2020-05" db="EMBL/GenBank/DDBJ databases">
        <title>Identification and distribution of gene clusters putatively required for synthesis of sphingolipid metabolism inhibitors in phylogenetically diverse species of the filamentous fungus Fusarium.</title>
        <authorList>
            <person name="Kim H.-S."/>
            <person name="Busman M."/>
            <person name="Brown D.W."/>
            <person name="Divon H."/>
            <person name="Uhlig S."/>
            <person name="Proctor R.H."/>
        </authorList>
    </citation>
    <scope>NUCLEOTIDE SEQUENCE [LARGE SCALE GENOMIC DNA]</scope>
    <source>
        <strain evidence="1 2">NRRL 25311</strain>
    </source>
</reference>
<accession>A0A8H5X3W4</accession>
<dbReference type="Proteomes" id="UP000562682">
    <property type="component" value="Unassembled WGS sequence"/>
</dbReference>
<protein>
    <submittedName>
        <fullName evidence="1">Uncharacterized protein</fullName>
    </submittedName>
</protein>
<keyword evidence="2" id="KW-1185">Reference proteome</keyword>
<evidence type="ECO:0000313" key="1">
    <source>
        <dbReference type="EMBL" id="KAF5686327.1"/>
    </source>
</evidence>
<dbReference type="EMBL" id="JAAOAK010000148">
    <property type="protein sequence ID" value="KAF5686327.1"/>
    <property type="molecule type" value="Genomic_DNA"/>
</dbReference>
<dbReference type="AlphaFoldDB" id="A0A8H5X3W4"/>
<gene>
    <name evidence="1" type="ORF">FDENT_5848</name>
</gene>
<evidence type="ECO:0000313" key="2">
    <source>
        <dbReference type="Proteomes" id="UP000562682"/>
    </source>
</evidence>
<name>A0A8H5X3W4_9HYPO</name>
<sequence>MDAIEFSIQEHITKFKVEFESNDEKIHITLEKVEDRIACVGYFRITREPQAALDVTKISTYFLIDTARCYKTLIQELKRILLQTQKRHMEYRQTVMNSTFHNWWVLFSVDILRQTSVCFQARRLYSRSIQKHMSKYELEFLEDDHRLRVSVPLDVIREDSEEKFYRIGEISDAMRKAKLSTFSRVDSMKDLEKQIWIAQTRISGFEKRNASTTQERKELKVAQDMLRIHEGPMERQKRIHEEWKS</sequence>
<organism evidence="1 2">
    <name type="scientific">Fusarium denticulatum</name>
    <dbReference type="NCBI Taxonomy" id="48507"/>
    <lineage>
        <taxon>Eukaryota</taxon>
        <taxon>Fungi</taxon>
        <taxon>Dikarya</taxon>
        <taxon>Ascomycota</taxon>
        <taxon>Pezizomycotina</taxon>
        <taxon>Sordariomycetes</taxon>
        <taxon>Hypocreomycetidae</taxon>
        <taxon>Hypocreales</taxon>
        <taxon>Nectriaceae</taxon>
        <taxon>Fusarium</taxon>
        <taxon>Fusarium fujikuroi species complex</taxon>
    </lineage>
</organism>
<proteinExistence type="predicted"/>
<comment type="caution">
    <text evidence="1">The sequence shown here is derived from an EMBL/GenBank/DDBJ whole genome shotgun (WGS) entry which is preliminary data.</text>
</comment>